<dbReference type="InterPro" id="IPR036629">
    <property type="entry name" value="YjbJ_sf"/>
</dbReference>
<dbReference type="InterPro" id="IPR050423">
    <property type="entry name" value="UPF0337_stress_rsp"/>
</dbReference>
<keyword evidence="4" id="KW-1185">Reference proteome</keyword>
<dbReference type="Proteomes" id="UP000199317">
    <property type="component" value="Unassembled WGS sequence"/>
</dbReference>
<dbReference type="InterPro" id="IPR008462">
    <property type="entry name" value="CsbD"/>
</dbReference>
<dbReference type="Pfam" id="PF05532">
    <property type="entry name" value="CsbD"/>
    <property type="match status" value="1"/>
</dbReference>
<evidence type="ECO:0000313" key="3">
    <source>
        <dbReference type="EMBL" id="SDP91254.1"/>
    </source>
</evidence>
<dbReference type="InterPro" id="IPR026042">
    <property type="entry name" value="YjbJ"/>
</dbReference>
<dbReference type="Gene3D" id="1.10.1470.10">
    <property type="entry name" value="YjbJ"/>
    <property type="match status" value="1"/>
</dbReference>
<dbReference type="AlphaFoldDB" id="A0A1H0WKL9"/>
<evidence type="ECO:0000259" key="2">
    <source>
        <dbReference type="Pfam" id="PF05532"/>
    </source>
</evidence>
<accession>A0A1H0WKL9</accession>
<feature type="domain" description="CsbD-like" evidence="2">
    <location>
        <begin position="4"/>
        <end position="56"/>
    </location>
</feature>
<name>A0A1H0WKL9_9BURK</name>
<dbReference type="OrthoDB" id="9796058at2"/>
<organism evidence="3 4">
    <name type="scientific">Paracidovorax cattleyae</name>
    <dbReference type="NCBI Taxonomy" id="80868"/>
    <lineage>
        <taxon>Bacteria</taxon>
        <taxon>Pseudomonadati</taxon>
        <taxon>Pseudomonadota</taxon>
        <taxon>Betaproteobacteria</taxon>
        <taxon>Burkholderiales</taxon>
        <taxon>Comamonadaceae</taxon>
        <taxon>Paracidovorax</taxon>
    </lineage>
</organism>
<dbReference type="RefSeq" id="WP_013592887.1">
    <property type="nucleotide sequence ID" value="NZ_CP028290.1"/>
</dbReference>
<protein>
    <submittedName>
        <fullName evidence="3">Uncharacterized conserved protein YjbJ, UPF0337 family</fullName>
    </submittedName>
</protein>
<evidence type="ECO:0000313" key="4">
    <source>
        <dbReference type="Proteomes" id="UP000199317"/>
    </source>
</evidence>
<dbReference type="GeneID" id="34237939"/>
<dbReference type="SUPFAM" id="SSF69047">
    <property type="entry name" value="Hypothetical protein YjbJ"/>
    <property type="match status" value="1"/>
</dbReference>
<evidence type="ECO:0000256" key="1">
    <source>
        <dbReference type="ARBA" id="ARBA00009129"/>
    </source>
</evidence>
<sequence>MNEDTIKGNWKQFTGKIKEQWGKLTDDDLDVVAGKRDQFLGKLQERQGLARDAAEKELKAWQDRHPDFRFDK</sequence>
<dbReference type="PANTHER" id="PTHR34977">
    <property type="entry name" value="UPF0337 PROTEIN YJBJ"/>
    <property type="match status" value="1"/>
</dbReference>
<dbReference type="PANTHER" id="PTHR34977:SF1">
    <property type="entry name" value="UPF0337 PROTEIN YJBJ"/>
    <property type="match status" value="1"/>
</dbReference>
<gene>
    <name evidence="3" type="ORF">SAMN04489708_14228</name>
</gene>
<dbReference type="PIRSF" id="PIRSF039008">
    <property type="entry name" value="YjbJ"/>
    <property type="match status" value="1"/>
</dbReference>
<comment type="similarity">
    <text evidence="1">Belongs to the UPF0337 (CsbD) family.</text>
</comment>
<reference evidence="4" key="1">
    <citation type="submission" date="2016-10" db="EMBL/GenBank/DDBJ databases">
        <authorList>
            <person name="Varghese N."/>
            <person name="Submissions S."/>
        </authorList>
    </citation>
    <scope>NUCLEOTIDE SEQUENCE [LARGE SCALE GENOMIC DNA]</scope>
    <source>
        <strain evidence="4">DSM 17101</strain>
    </source>
</reference>
<proteinExistence type="inferred from homology"/>
<dbReference type="EMBL" id="FNJL01000042">
    <property type="protein sequence ID" value="SDP91254.1"/>
    <property type="molecule type" value="Genomic_DNA"/>
</dbReference>